<dbReference type="RefSeq" id="WP_261757583.1">
    <property type="nucleotide sequence ID" value="NZ_CP104562.2"/>
</dbReference>
<accession>A0ABY6AY38</accession>
<feature type="region of interest" description="Disordered" evidence="1">
    <location>
        <begin position="1"/>
        <end position="42"/>
    </location>
</feature>
<dbReference type="EMBL" id="CP104562">
    <property type="protein sequence ID" value="UXH77828.1"/>
    <property type="molecule type" value="Genomic_DNA"/>
</dbReference>
<evidence type="ECO:0000256" key="1">
    <source>
        <dbReference type="SAM" id="MobiDB-lite"/>
    </source>
</evidence>
<organism evidence="2 3">
    <name type="scientific">Roseateles amylovorans</name>
    <dbReference type="NCBI Taxonomy" id="2978473"/>
    <lineage>
        <taxon>Bacteria</taxon>
        <taxon>Pseudomonadati</taxon>
        <taxon>Pseudomonadota</taxon>
        <taxon>Betaproteobacteria</taxon>
        <taxon>Burkholderiales</taxon>
        <taxon>Sphaerotilaceae</taxon>
        <taxon>Roseateles</taxon>
    </lineage>
</organism>
<protein>
    <submittedName>
        <fullName evidence="2">Uncharacterized protein</fullName>
    </submittedName>
</protein>
<sequence>MHDESDQGSTPGAAAGGAAGNSPPDTPGASPTDAAGTGEAQCLTGRLERAKVDIGSKSERMALRLALGEGRWVVLRRAGQSPYQDLELESLQGQVLRVEGRMRGSYFLVQHFQVTDDAPPQA</sequence>
<dbReference type="Proteomes" id="UP001064933">
    <property type="component" value="Chromosome"/>
</dbReference>
<proteinExistence type="predicted"/>
<gene>
    <name evidence="2" type="ORF">N4261_23105</name>
</gene>
<reference evidence="2" key="1">
    <citation type="submission" date="2022-10" db="EMBL/GenBank/DDBJ databases">
        <title>Characterization and whole genome sequencing of a new Roseateles species, isolated from fresh water.</title>
        <authorList>
            <person name="Guliayeva D.Y."/>
            <person name="Akhremchuk A.E."/>
            <person name="Sikolenko M.A."/>
            <person name="Valentovich L.N."/>
            <person name="Sidarenka A.V."/>
        </authorList>
    </citation>
    <scope>NUCLEOTIDE SEQUENCE</scope>
    <source>
        <strain evidence="2">BIM B-1768</strain>
    </source>
</reference>
<evidence type="ECO:0000313" key="2">
    <source>
        <dbReference type="EMBL" id="UXH77828.1"/>
    </source>
</evidence>
<keyword evidence="3" id="KW-1185">Reference proteome</keyword>
<name>A0ABY6AY38_9BURK</name>
<evidence type="ECO:0000313" key="3">
    <source>
        <dbReference type="Proteomes" id="UP001064933"/>
    </source>
</evidence>